<sequence length="83" mass="9579">MVVGSVARPERWPPWLASPGRRRRAEEFTKFVKTVNMKSATNQFGVVQSNESKWRQRLRGSDIPRPHIPVHQIQVVANMIDTN</sequence>
<dbReference type="AlphaFoldDB" id="A0A0C2T869"/>
<dbReference type="Proteomes" id="UP000054549">
    <property type="component" value="Unassembled WGS sequence"/>
</dbReference>
<proteinExistence type="predicted"/>
<keyword evidence="2" id="KW-1185">Reference proteome</keyword>
<evidence type="ECO:0000313" key="2">
    <source>
        <dbReference type="Proteomes" id="UP000054549"/>
    </source>
</evidence>
<reference evidence="1 2" key="1">
    <citation type="submission" date="2014-04" db="EMBL/GenBank/DDBJ databases">
        <title>Evolutionary Origins and Diversification of the Mycorrhizal Mutualists.</title>
        <authorList>
            <consortium name="DOE Joint Genome Institute"/>
            <consortium name="Mycorrhizal Genomics Consortium"/>
            <person name="Kohler A."/>
            <person name="Kuo A."/>
            <person name="Nagy L.G."/>
            <person name="Floudas D."/>
            <person name="Copeland A."/>
            <person name="Barry K.W."/>
            <person name="Cichocki N."/>
            <person name="Veneault-Fourrey C."/>
            <person name="LaButti K."/>
            <person name="Lindquist E.A."/>
            <person name="Lipzen A."/>
            <person name="Lundell T."/>
            <person name="Morin E."/>
            <person name="Murat C."/>
            <person name="Riley R."/>
            <person name="Ohm R."/>
            <person name="Sun H."/>
            <person name="Tunlid A."/>
            <person name="Henrissat B."/>
            <person name="Grigoriev I.V."/>
            <person name="Hibbett D.S."/>
            <person name="Martin F."/>
        </authorList>
    </citation>
    <scope>NUCLEOTIDE SEQUENCE [LARGE SCALE GENOMIC DNA]</scope>
    <source>
        <strain evidence="1 2">Koide BX008</strain>
    </source>
</reference>
<evidence type="ECO:0000313" key="1">
    <source>
        <dbReference type="EMBL" id="KIL62824.1"/>
    </source>
</evidence>
<gene>
    <name evidence="1" type="ORF">M378DRAFT_12605</name>
</gene>
<dbReference type="InParanoid" id="A0A0C2T869"/>
<organism evidence="1 2">
    <name type="scientific">Amanita muscaria (strain Koide BX008)</name>
    <dbReference type="NCBI Taxonomy" id="946122"/>
    <lineage>
        <taxon>Eukaryota</taxon>
        <taxon>Fungi</taxon>
        <taxon>Dikarya</taxon>
        <taxon>Basidiomycota</taxon>
        <taxon>Agaricomycotina</taxon>
        <taxon>Agaricomycetes</taxon>
        <taxon>Agaricomycetidae</taxon>
        <taxon>Agaricales</taxon>
        <taxon>Pluteineae</taxon>
        <taxon>Amanitaceae</taxon>
        <taxon>Amanita</taxon>
    </lineage>
</organism>
<dbReference type="EMBL" id="KN818266">
    <property type="protein sequence ID" value="KIL62824.1"/>
    <property type="molecule type" value="Genomic_DNA"/>
</dbReference>
<name>A0A0C2T869_AMAMK</name>
<protein>
    <submittedName>
        <fullName evidence="1">Uncharacterized protein</fullName>
    </submittedName>
</protein>
<dbReference type="HOGENOM" id="CLU_2542093_0_0_1"/>
<accession>A0A0C2T869</accession>